<feature type="region of interest" description="Disordered" evidence="1">
    <location>
        <begin position="358"/>
        <end position="381"/>
    </location>
</feature>
<proteinExistence type="predicted"/>
<comment type="caution">
    <text evidence="2">The sequence shown here is derived from an EMBL/GenBank/DDBJ whole genome shotgun (WGS) entry which is preliminary data.</text>
</comment>
<evidence type="ECO:0000256" key="1">
    <source>
        <dbReference type="SAM" id="MobiDB-lite"/>
    </source>
</evidence>
<evidence type="ECO:0000313" key="2">
    <source>
        <dbReference type="EMBL" id="GEU32573.1"/>
    </source>
</evidence>
<feature type="region of interest" description="Disordered" evidence="1">
    <location>
        <begin position="511"/>
        <end position="554"/>
    </location>
</feature>
<name>A0A6L2J6A1_TANCI</name>
<feature type="compositionally biased region" description="Low complexity" evidence="1">
    <location>
        <begin position="511"/>
        <end position="524"/>
    </location>
</feature>
<gene>
    <name evidence="2" type="ORF">Tci_004551</name>
</gene>
<feature type="compositionally biased region" description="Basic residues" evidence="1">
    <location>
        <begin position="544"/>
        <end position="553"/>
    </location>
</feature>
<dbReference type="EMBL" id="BKCJ010000369">
    <property type="protein sequence ID" value="GEU32573.1"/>
    <property type="molecule type" value="Genomic_DNA"/>
</dbReference>
<organism evidence="2">
    <name type="scientific">Tanacetum cinerariifolium</name>
    <name type="common">Dalmatian daisy</name>
    <name type="synonym">Chrysanthemum cinerariifolium</name>
    <dbReference type="NCBI Taxonomy" id="118510"/>
    <lineage>
        <taxon>Eukaryota</taxon>
        <taxon>Viridiplantae</taxon>
        <taxon>Streptophyta</taxon>
        <taxon>Embryophyta</taxon>
        <taxon>Tracheophyta</taxon>
        <taxon>Spermatophyta</taxon>
        <taxon>Magnoliopsida</taxon>
        <taxon>eudicotyledons</taxon>
        <taxon>Gunneridae</taxon>
        <taxon>Pentapetalae</taxon>
        <taxon>asterids</taxon>
        <taxon>campanulids</taxon>
        <taxon>Asterales</taxon>
        <taxon>Asteraceae</taxon>
        <taxon>Asteroideae</taxon>
        <taxon>Anthemideae</taxon>
        <taxon>Anthemidinae</taxon>
        <taxon>Tanacetum</taxon>
    </lineage>
</organism>
<protein>
    <submittedName>
        <fullName evidence="2">Uncharacterized protein</fullName>
    </submittedName>
</protein>
<dbReference type="AlphaFoldDB" id="A0A6L2J6A1"/>
<feature type="compositionally biased region" description="Polar residues" evidence="1">
    <location>
        <begin position="528"/>
        <end position="539"/>
    </location>
</feature>
<accession>A0A6L2J6A1</accession>
<sequence>MDVKSTFFNGKLKEEVSSPTSSNFRLISLKEAFQSTKNVKDLLKKYDIKGSSMITLMVPPNMFGPDLNGKAINETQYRGFDLKGYSDSNCVRCNMDKKITSAEAKDVATTGCCANILWIKIQLTHYDVIYEKIKNHTLKRDIECHFIPTQYQLANIFIKLLDKPSFKRLIDELGHSSQLDNEDLEQIDQDDLEEMDLKWQVAMLSMRVKRFYRKLGESWSLMGKNQLVLTKPRLSVITVIEEGALQEIADQPGIQGTGVKMLGIAKVKTGLGYDSQFHEKEVLDIREEEVTETGFDNRSSDEENSLANDRFKKGEGYHAVPLPLTGNYMPPKPDLSFAGLDDSIYKFKISETVTSLAKVDKDAPETSTGSVEKPKEDRSSAPLIQDWETDSDNDSVFRPEPITTKIDFVKAGESVKPVDFVKNNGRMTQKLGLGFGFTKKACFVCGSMSHLIEDCTFHKDRMAKKSVLTTNVRNGTGHKESRPVWNNVQRINHQKKFTPIAVFTRSGRIPVSSTKPKAASSTSVPKAVSTTGPKQSVNFSKSRSTSHKSHSPIRRFFYNATTHSRRNSTERVNTVGSEAISAVKGNEVTAVKTSEGYVWRLMVLD</sequence>
<reference evidence="2" key="1">
    <citation type="journal article" date="2019" name="Sci. Rep.">
        <title>Draft genome of Tanacetum cinerariifolium, the natural source of mosquito coil.</title>
        <authorList>
            <person name="Yamashiro T."/>
            <person name="Shiraishi A."/>
            <person name="Satake H."/>
            <person name="Nakayama K."/>
        </authorList>
    </citation>
    <scope>NUCLEOTIDE SEQUENCE</scope>
</reference>